<gene>
    <name evidence="1" type="ORF">V2S66_01525</name>
</gene>
<evidence type="ECO:0000313" key="2">
    <source>
        <dbReference type="Proteomes" id="UP001344658"/>
    </source>
</evidence>
<comment type="caution">
    <text evidence="1">The sequence shown here is derived from an EMBL/GenBank/DDBJ whole genome shotgun (WGS) entry which is preliminary data.</text>
</comment>
<name>A0ABU7P4B1_9ACTN</name>
<dbReference type="EMBL" id="JAZEWV010000001">
    <property type="protein sequence ID" value="MEE4540645.1"/>
    <property type="molecule type" value="Genomic_DNA"/>
</dbReference>
<organism evidence="1 2">
    <name type="scientific">Actinacidiphila polyblastidii</name>
    <dbReference type="NCBI Taxonomy" id="3110430"/>
    <lineage>
        <taxon>Bacteria</taxon>
        <taxon>Bacillati</taxon>
        <taxon>Actinomycetota</taxon>
        <taxon>Actinomycetes</taxon>
        <taxon>Kitasatosporales</taxon>
        <taxon>Streptomycetaceae</taxon>
        <taxon>Actinacidiphila</taxon>
    </lineage>
</organism>
<evidence type="ECO:0000313" key="1">
    <source>
        <dbReference type="EMBL" id="MEE4540645.1"/>
    </source>
</evidence>
<reference evidence="1 2" key="1">
    <citation type="submission" date="2023-12" db="EMBL/GenBank/DDBJ databases">
        <title>Streptomyces sp. V4-01.</title>
        <authorList>
            <person name="Somphong A."/>
            <person name="Phongsopitanun W."/>
        </authorList>
    </citation>
    <scope>NUCLEOTIDE SEQUENCE [LARGE SCALE GENOMIC DNA]</scope>
    <source>
        <strain evidence="1 2">V4-01</strain>
    </source>
</reference>
<sequence length="112" mass="12459">MVTALNPTYGTAVGADYWCEVTAHTAADEALPLGACAARNPRLALRWLSRRAQDVTDQLDEPYARPGRHWLTDTAEHERAMATLTQGHPYTVIFTDDTCRYRLTIHPCGSSQ</sequence>
<protein>
    <submittedName>
        <fullName evidence="1">Uncharacterized protein</fullName>
    </submittedName>
</protein>
<accession>A0ABU7P4B1</accession>
<dbReference type="RefSeq" id="WP_330792519.1">
    <property type="nucleotide sequence ID" value="NZ_JAZEWV010000001.1"/>
</dbReference>
<proteinExistence type="predicted"/>
<keyword evidence="2" id="KW-1185">Reference proteome</keyword>
<dbReference type="Proteomes" id="UP001344658">
    <property type="component" value="Unassembled WGS sequence"/>
</dbReference>